<comment type="caution">
    <text evidence="2">The sequence shown here is derived from an EMBL/GenBank/DDBJ whole genome shotgun (WGS) entry which is preliminary data.</text>
</comment>
<proteinExistence type="predicted"/>
<dbReference type="Gene3D" id="3.10.450.50">
    <property type="match status" value="1"/>
</dbReference>
<gene>
    <name evidence="2" type="ORF">B5E41_30300</name>
</gene>
<name>A0A246DKN4_9HYPH</name>
<dbReference type="InterPro" id="IPR037401">
    <property type="entry name" value="SnoaL-like"/>
</dbReference>
<reference evidence="2" key="1">
    <citation type="submission" date="2017-03" db="EMBL/GenBank/DDBJ databases">
        <title>Genome of strain Rhizobium sp. CNPSo 668.</title>
        <authorList>
            <person name="Ribeiro R."/>
        </authorList>
    </citation>
    <scope>NUCLEOTIDE SEQUENCE [LARGE SCALE GENOMIC DNA]</scope>
    <source>
        <strain evidence="2">CNPSo 668</strain>
    </source>
</reference>
<protein>
    <recommendedName>
        <fullName evidence="1">SnoaL-like domain-containing protein</fullName>
    </recommendedName>
</protein>
<organism evidence="2">
    <name type="scientific">Rhizobium esperanzae</name>
    <dbReference type="NCBI Taxonomy" id="1967781"/>
    <lineage>
        <taxon>Bacteria</taxon>
        <taxon>Pseudomonadati</taxon>
        <taxon>Pseudomonadota</taxon>
        <taxon>Alphaproteobacteria</taxon>
        <taxon>Hyphomicrobiales</taxon>
        <taxon>Rhizobiaceae</taxon>
        <taxon>Rhizobium/Agrobacterium group</taxon>
        <taxon>Rhizobium</taxon>
    </lineage>
</organism>
<evidence type="ECO:0000313" key="2">
    <source>
        <dbReference type="EMBL" id="OWO89572.1"/>
    </source>
</evidence>
<dbReference type="Pfam" id="PF12680">
    <property type="entry name" value="SnoaL_2"/>
    <property type="match status" value="1"/>
</dbReference>
<feature type="domain" description="SnoaL-like" evidence="1">
    <location>
        <begin position="45"/>
        <end position="149"/>
    </location>
</feature>
<dbReference type="Proteomes" id="UP000197269">
    <property type="component" value="Unassembled WGS sequence"/>
</dbReference>
<accession>A0A246DKN4</accession>
<dbReference type="InterPro" id="IPR032710">
    <property type="entry name" value="NTF2-like_dom_sf"/>
</dbReference>
<dbReference type="EMBL" id="MXPU01000041">
    <property type="protein sequence ID" value="OWO89572.1"/>
    <property type="molecule type" value="Genomic_DNA"/>
</dbReference>
<dbReference type="AlphaFoldDB" id="A0A246DKN4"/>
<evidence type="ECO:0000259" key="1">
    <source>
        <dbReference type="Pfam" id="PF12680"/>
    </source>
</evidence>
<sequence>MGRLNSGPELVKWCLLKLMRIPKGGLEIDDVSVLQSDAIKNKKVVRGFLDAWANCDPAGVQRFAAPDSVLCLSTGPEPGLTLRGSAEISPVLERVLSDAKGTVLSEIDLYALAGGVAGNWTCTGVNAKGETVDVRGCGIFEVYDGKVTRLDAYRKATG</sequence>
<dbReference type="SUPFAM" id="SSF54427">
    <property type="entry name" value="NTF2-like"/>
    <property type="match status" value="1"/>
</dbReference>